<dbReference type="PROSITE" id="PS00041">
    <property type="entry name" value="HTH_ARAC_FAMILY_1"/>
    <property type="match status" value="1"/>
</dbReference>
<evidence type="ECO:0000313" key="8">
    <source>
        <dbReference type="Proteomes" id="UP000235015"/>
    </source>
</evidence>
<dbReference type="PANTHER" id="PTHR11019:SF159">
    <property type="entry name" value="TRANSCRIPTIONAL REGULATOR-RELATED"/>
    <property type="match status" value="1"/>
</dbReference>
<dbReference type="PANTHER" id="PTHR11019">
    <property type="entry name" value="HTH-TYPE TRANSCRIPTIONAL REGULATOR NIMR"/>
    <property type="match status" value="1"/>
</dbReference>
<dbReference type="SUPFAM" id="SSF46689">
    <property type="entry name" value="Homeodomain-like"/>
    <property type="match status" value="1"/>
</dbReference>
<gene>
    <name evidence="7" type="ORF">C0630_16820</name>
</gene>
<evidence type="ECO:0000259" key="6">
    <source>
        <dbReference type="PROSITE" id="PS01124"/>
    </source>
</evidence>
<feature type="domain" description="HTH araC/xylS-type" evidence="6">
    <location>
        <begin position="157"/>
        <end position="257"/>
    </location>
</feature>
<sequence>MPMLPSSPTGQILNPDLPVVSIALDLEREQGAPHTHPRAQLLYSIECVMRVISKLGTWLVPSSQAVWIPSMIEHQVIATEALAIRSIYVDPAWSGDLPTDCCVIAVSPLLRELILRAVKIGNSYPPLGPERRLMEVIVDELRQMQRAPLHLPMSRHPKVRKVIDALVERPADSGKIEDWAKRVGTSARTLSRLFVKETGMSFGAWRRRLRLMEAIERLGQGESVTRVAFELGYQSSSAFAAMFRSELGVSPKSYSPQDPG</sequence>
<dbReference type="GO" id="GO:0003700">
    <property type="term" value="F:DNA-binding transcription factor activity"/>
    <property type="evidence" value="ECO:0007669"/>
    <property type="project" value="InterPro"/>
</dbReference>
<evidence type="ECO:0000256" key="2">
    <source>
        <dbReference type="ARBA" id="ARBA00023015"/>
    </source>
</evidence>
<proteinExistence type="predicted"/>
<protein>
    <submittedName>
        <fullName evidence="7">AraC family transcriptional regulator</fullName>
    </submittedName>
</protein>
<keyword evidence="5" id="KW-0804">Transcription</keyword>
<evidence type="ECO:0000256" key="1">
    <source>
        <dbReference type="ARBA" id="ARBA00022491"/>
    </source>
</evidence>
<dbReference type="Gene3D" id="1.10.10.60">
    <property type="entry name" value="Homeodomain-like"/>
    <property type="match status" value="1"/>
</dbReference>
<dbReference type="SMART" id="SM00342">
    <property type="entry name" value="HTH_ARAC"/>
    <property type="match status" value="1"/>
</dbReference>
<dbReference type="Proteomes" id="UP000235015">
    <property type="component" value="Unassembled WGS sequence"/>
</dbReference>
<dbReference type="InterPro" id="IPR020449">
    <property type="entry name" value="Tscrpt_reg_AraC-type_HTH"/>
</dbReference>
<dbReference type="Pfam" id="PF12833">
    <property type="entry name" value="HTH_18"/>
    <property type="match status" value="1"/>
</dbReference>
<dbReference type="FunFam" id="1.10.10.60:FF:000132">
    <property type="entry name" value="AraC family transcriptional regulator"/>
    <property type="match status" value="1"/>
</dbReference>
<dbReference type="InterPro" id="IPR003313">
    <property type="entry name" value="AraC-bd"/>
</dbReference>
<reference evidence="7 8" key="1">
    <citation type="submission" date="2017-11" db="EMBL/GenBank/DDBJ databases">
        <title>Genome-resolved metagenomics identifies genetic mobility, metabolic interactions, and unexpected diversity in perchlorate-reducing communities.</title>
        <authorList>
            <person name="Barnum T.P."/>
            <person name="Figueroa I.A."/>
            <person name="Carlstrom C.I."/>
            <person name="Lucas L.N."/>
            <person name="Engelbrektson A.L."/>
            <person name="Coates J.D."/>
        </authorList>
    </citation>
    <scope>NUCLEOTIDE SEQUENCE [LARGE SCALE GENOMIC DNA]</scope>
    <source>
        <strain evidence="7">BM301</strain>
    </source>
</reference>
<keyword evidence="4" id="KW-0010">Activator</keyword>
<name>A0A2N6CST9_9GAMM</name>
<dbReference type="PROSITE" id="PS01124">
    <property type="entry name" value="HTH_ARAC_FAMILY_2"/>
    <property type="match status" value="1"/>
</dbReference>
<dbReference type="EMBL" id="PKUN01000027">
    <property type="protein sequence ID" value="PLX60186.1"/>
    <property type="molecule type" value="Genomic_DNA"/>
</dbReference>
<organism evidence="7 8">
    <name type="scientific">Sedimenticola selenatireducens</name>
    <dbReference type="NCBI Taxonomy" id="191960"/>
    <lineage>
        <taxon>Bacteria</taxon>
        <taxon>Pseudomonadati</taxon>
        <taxon>Pseudomonadota</taxon>
        <taxon>Gammaproteobacteria</taxon>
        <taxon>Chromatiales</taxon>
        <taxon>Sedimenticolaceae</taxon>
        <taxon>Sedimenticola</taxon>
    </lineage>
</organism>
<keyword evidence="2" id="KW-0805">Transcription regulation</keyword>
<dbReference type="SUPFAM" id="SSF51182">
    <property type="entry name" value="RmlC-like cupins"/>
    <property type="match status" value="1"/>
</dbReference>
<dbReference type="GO" id="GO:0043565">
    <property type="term" value="F:sequence-specific DNA binding"/>
    <property type="evidence" value="ECO:0007669"/>
    <property type="project" value="InterPro"/>
</dbReference>
<evidence type="ECO:0000256" key="3">
    <source>
        <dbReference type="ARBA" id="ARBA00023125"/>
    </source>
</evidence>
<keyword evidence="1" id="KW-0678">Repressor</keyword>
<dbReference type="Pfam" id="PF02311">
    <property type="entry name" value="AraC_binding"/>
    <property type="match status" value="1"/>
</dbReference>
<evidence type="ECO:0000256" key="4">
    <source>
        <dbReference type="ARBA" id="ARBA00023159"/>
    </source>
</evidence>
<dbReference type="STRING" id="1111735.GCA_000428045_03624"/>
<evidence type="ECO:0000313" key="7">
    <source>
        <dbReference type="EMBL" id="PLX60186.1"/>
    </source>
</evidence>
<comment type="caution">
    <text evidence="7">The sequence shown here is derived from an EMBL/GenBank/DDBJ whole genome shotgun (WGS) entry which is preliminary data.</text>
</comment>
<dbReference type="InterPro" id="IPR018060">
    <property type="entry name" value="HTH_AraC"/>
</dbReference>
<dbReference type="CDD" id="cd06124">
    <property type="entry name" value="cupin_NimR-like_N"/>
    <property type="match status" value="1"/>
</dbReference>
<keyword evidence="3" id="KW-0238">DNA-binding</keyword>
<dbReference type="InterPro" id="IPR009057">
    <property type="entry name" value="Homeodomain-like_sf"/>
</dbReference>
<accession>A0A2N6CST9</accession>
<dbReference type="InterPro" id="IPR011051">
    <property type="entry name" value="RmlC_Cupin_sf"/>
</dbReference>
<dbReference type="InterPro" id="IPR018062">
    <property type="entry name" value="HTH_AraC-typ_CS"/>
</dbReference>
<evidence type="ECO:0000256" key="5">
    <source>
        <dbReference type="ARBA" id="ARBA00023163"/>
    </source>
</evidence>
<dbReference type="PRINTS" id="PR00032">
    <property type="entry name" value="HTHARAC"/>
</dbReference>
<dbReference type="AlphaFoldDB" id="A0A2N6CST9"/>